<proteinExistence type="predicted"/>
<protein>
    <recommendedName>
        <fullName evidence="3">DUF4935 domain-containing protein</fullName>
    </recommendedName>
</protein>
<name>A0AAW9PWZ8_9CYAN</name>
<dbReference type="Proteomes" id="UP001333818">
    <property type="component" value="Unassembled WGS sequence"/>
</dbReference>
<accession>A0AAW9PWZ8</accession>
<dbReference type="EMBL" id="JAZBJZ010000013">
    <property type="protein sequence ID" value="MEE3716114.1"/>
    <property type="molecule type" value="Genomic_DNA"/>
</dbReference>
<sequence length="222" mass="25097">MKPNVILIETNWVVDIIAPAHLQSPQAFELLARAEAGEFELHIPALCLAEARETIPRRHASKSRSDDFRKFVTWAKNEGKVNTQDVDAARRIFDKFDGLVKGELMKVPERLNELADHPNLKVFALSQPMLERQVSIGAMDLELKPFDLAILAAILVRAEDLQQEGQSWLGFCELDSDLQPWDRSGAPKSILSDLYSASRIWVYGDFQVEDVDELPEDWGISI</sequence>
<dbReference type="RefSeq" id="WP_330482540.1">
    <property type="nucleotide sequence ID" value="NZ_JAZBJZ010000013.1"/>
</dbReference>
<keyword evidence="2" id="KW-1185">Reference proteome</keyword>
<evidence type="ECO:0000313" key="1">
    <source>
        <dbReference type="EMBL" id="MEE3716114.1"/>
    </source>
</evidence>
<evidence type="ECO:0008006" key="3">
    <source>
        <dbReference type="Google" id="ProtNLM"/>
    </source>
</evidence>
<comment type="caution">
    <text evidence="1">The sequence shown here is derived from an EMBL/GenBank/DDBJ whole genome shotgun (WGS) entry which is preliminary data.</text>
</comment>
<evidence type="ECO:0000313" key="2">
    <source>
        <dbReference type="Proteomes" id="UP001333818"/>
    </source>
</evidence>
<gene>
    <name evidence="1" type="ORF">V2H45_05060</name>
</gene>
<dbReference type="AlphaFoldDB" id="A0AAW9PWZ8"/>
<reference evidence="1" key="1">
    <citation type="submission" date="2024-01" db="EMBL/GenBank/DDBJ databases">
        <title>Bank of Algae and Cyanobacteria of the Azores (BACA) strain genomes.</title>
        <authorList>
            <person name="Luz R."/>
            <person name="Cordeiro R."/>
            <person name="Fonseca A."/>
            <person name="Goncalves V."/>
        </authorList>
    </citation>
    <scope>NUCLEOTIDE SEQUENCE</scope>
    <source>
        <strain evidence="1">BACA0141</strain>
    </source>
</reference>
<organism evidence="1 2">
    <name type="scientific">Tumidithrix elongata BACA0141</name>
    <dbReference type="NCBI Taxonomy" id="2716417"/>
    <lineage>
        <taxon>Bacteria</taxon>
        <taxon>Bacillati</taxon>
        <taxon>Cyanobacteriota</taxon>
        <taxon>Cyanophyceae</taxon>
        <taxon>Pseudanabaenales</taxon>
        <taxon>Pseudanabaenaceae</taxon>
        <taxon>Tumidithrix</taxon>
        <taxon>Tumidithrix elongata</taxon>
    </lineage>
</organism>